<dbReference type="Proteomes" id="UP001652581">
    <property type="component" value="Chromosome 16"/>
</dbReference>
<dbReference type="InterPro" id="IPR040224">
    <property type="entry name" value="RDM1"/>
</dbReference>
<evidence type="ECO:0000259" key="1">
    <source>
        <dbReference type="Pfam" id="PF25517"/>
    </source>
</evidence>
<name>A0ABM5BII3_VICPA</name>
<accession>A0ABM5BII3</accession>
<dbReference type="PANTHER" id="PTHR31164:SF1">
    <property type="entry name" value="RAD52 MOTIF-CONTAINING PROTEIN 1"/>
    <property type="match status" value="1"/>
</dbReference>
<reference evidence="3" key="1">
    <citation type="submission" date="2025-08" db="UniProtKB">
        <authorList>
            <consortium name="RefSeq"/>
        </authorList>
    </citation>
    <scope>IDENTIFICATION</scope>
</reference>
<dbReference type="InterPro" id="IPR057652">
    <property type="entry name" value="DSRM_RDM1"/>
</dbReference>
<dbReference type="SUPFAM" id="SSF54768">
    <property type="entry name" value="dsRNA-binding domain-like"/>
    <property type="match status" value="1"/>
</dbReference>
<proteinExistence type="predicted"/>
<organism evidence="2 3">
    <name type="scientific">Vicugna pacos</name>
    <name type="common">Alpaca</name>
    <name type="synonym">Lama pacos</name>
    <dbReference type="NCBI Taxonomy" id="30538"/>
    <lineage>
        <taxon>Eukaryota</taxon>
        <taxon>Metazoa</taxon>
        <taxon>Chordata</taxon>
        <taxon>Craniata</taxon>
        <taxon>Vertebrata</taxon>
        <taxon>Euteleostomi</taxon>
        <taxon>Mammalia</taxon>
        <taxon>Eutheria</taxon>
        <taxon>Laurasiatheria</taxon>
        <taxon>Artiodactyla</taxon>
        <taxon>Tylopoda</taxon>
        <taxon>Camelidae</taxon>
        <taxon>Vicugna</taxon>
    </lineage>
</organism>
<dbReference type="Pfam" id="PF25517">
    <property type="entry name" value="DSRM_RDM1"/>
    <property type="match status" value="1"/>
</dbReference>
<sequence>MIEVCLGTRHKAVQSNALALSSSRCQELANYYFGFNGWSKRVIKLQDLSDLEERENEDIVAPHQKQGLKFRALEVVLPSCEGRSPGAGMAEEPLHKLEEGPLSFLMKRKITQKLAIQKSYDRCIPETASCGFRSATFLGSSVAKGRKNVSQMSALRRRSSDAQNWASTFEFPRSPGPVTSREALHHLTPTPALLESGATLVCSPNPALLCQGARLGLERGPGRKSLRLCFCTRTWSQMESCLQGHIKMLLFHVKFCRRPHLSLQRALRRWNLLQSRRELHLSLQRAPRRWNLHLRRRPRLSLQSILRWWNLLHSLRRPRLSLQSALSMTLPHSSKRPQHKFQGSLVRMCLSFQ</sequence>
<evidence type="ECO:0000313" key="2">
    <source>
        <dbReference type="Proteomes" id="UP001652581"/>
    </source>
</evidence>
<protein>
    <recommendedName>
        <fullName evidence="1">DM1 domain-containing protein</fullName>
    </recommendedName>
</protein>
<dbReference type="RefSeq" id="XP_072796217.1">
    <property type="nucleotide sequence ID" value="XM_072940116.1"/>
</dbReference>
<dbReference type="PANTHER" id="PTHR31164">
    <property type="entry name" value="RAD52 MOTIF-CONTAINING PROTEIN 1"/>
    <property type="match status" value="1"/>
</dbReference>
<keyword evidence="2" id="KW-1185">Reference proteome</keyword>
<evidence type="ECO:0000313" key="3">
    <source>
        <dbReference type="RefSeq" id="XP_072796217.1"/>
    </source>
</evidence>
<feature type="domain" description="DM1" evidence="1">
    <location>
        <begin position="20"/>
        <end position="119"/>
    </location>
</feature>
<dbReference type="GeneID" id="107035181"/>
<gene>
    <name evidence="3" type="primary">LOC107035181</name>
</gene>